<gene>
    <name evidence="2" type="ORF">CPE01_11360</name>
</gene>
<dbReference type="RefSeq" id="WP_146805668.1">
    <property type="nucleotide sequence ID" value="NZ_BJUA01000004.1"/>
</dbReference>
<protein>
    <recommendedName>
        <fullName evidence="4">Lipoprotein</fullName>
    </recommendedName>
</protein>
<evidence type="ECO:0000313" key="2">
    <source>
        <dbReference type="EMBL" id="GEK17403.1"/>
    </source>
</evidence>
<sequence>MRTSRGERPAGAATGFFSSDRGAVVRLVVTLLLGACALVGPRVGHTGADFTHSVEVPATFRTAPTFGPPPAPGDGAGGGAADEGNDAAVQPTTEPLRDPAGGPDDR</sequence>
<organism evidence="2 3">
    <name type="scientific">Cellulomonas persica</name>
    <dbReference type="NCBI Taxonomy" id="76861"/>
    <lineage>
        <taxon>Bacteria</taxon>
        <taxon>Bacillati</taxon>
        <taxon>Actinomycetota</taxon>
        <taxon>Actinomycetes</taxon>
        <taxon>Micrococcales</taxon>
        <taxon>Cellulomonadaceae</taxon>
        <taxon>Cellulomonas</taxon>
    </lineage>
</organism>
<evidence type="ECO:0000256" key="1">
    <source>
        <dbReference type="SAM" id="MobiDB-lite"/>
    </source>
</evidence>
<evidence type="ECO:0000313" key="3">
    <source>
        <dbReference type="Proteomes" id="UP000321386"/>
    </source>
</evidence>
<accession>A0A510URZ2</accession>
<keyword evidence="3" id="KW-1185">Reference proteome</keyword>
<dbReference type="AlphaFoldDB" id="A0A510URZ2"/>
<feature type="region of interest" description="Disordered" evidence="1">
    <location>
        <begin position="60"/>
        <end position="106"/>
    </location>
</feature>
<evidence type="ECO:0008006" key="4">
    <source>
        <dbReference type="Google" id="ProtNLM"/>
    </source>
</evidence>
<comment type="caution">
    <text evidence="2">The sequence shown here is derived from an EMBL/GenBank/DDBJ whole genome shotgun (WGS) entry which is preliminary data.</text>
</comment>
<dbReference type="EMBL" id="BJUA01000004">
    <property type="protein sequence ID" value="GEK17403.1"/>
    <property type="molecule type" value="Genomic_DNA"/>
</dbReference>
<dbReference type="Proteomes" id="UP000321386">
    <property type="component" value="Unassembled WGS sequence"/>
</dbReference>
<reference evidence="2 3" key="1">
    <citation type="submission" date="2019-07" db="EMBL/GenBank/DDBJ databases">
        <title>Whole genome shotgun sequence of Cellulomonas persica NBRC 101101.</title>
        <authorList>
            <person name="Hosoyama A."/>
            <person name="Uohara A."/>
            <person name="Ohji S."/>
            <person name="Ichikawa N."/>
        </authorList>
    </citation>
    <scope>NUCLEOTIDE SEQUENCE [LARGE SCALE GENOMIC DNA]</scope>
    <source>
        <strain evidence="2 3">NBRC 101101</strain>
    </source>
</reference>
<name>A0A510URZ2_9CELL</name>
<proteinExistence type="predicted"/>